<feature type="transmembrane region" description="Helical" evidence="1">
    <location>
        <begin position="177"/>
        <end position="210"/>
    </location>
</feature>
<accession>A0A1G7NBQ6</accession>
<dbReference type="InterPro" id="IPR052710">
    <property type="entry name" value="CAAX_protease"/>
</dbReference>
<dbReference type="STRING" id="1082479.SAMN05216241_102106"/>
<dbReference type="PANTHER" id="PTHR36435">
    <property type="entry name" value="SLR1288 PROTEIN"/>
    <property type="match status" value="1"/>
</dbReference>
<keyword evidence="1" id="KW-1133">Transmembrane helix</keyword>
<feature type="domain" description="CAAX prenyl protease 2/Lysostaphin resistance protein A-like" evidence="2">
    <location>
        <begin position="141"/>
        <end position="228"/>
    </location>
</feature>
<feature type="transmembrane region" description="Helical" evidence="1">
    <location>
        <begin position="216"/>
        <end position="238"/>
    </location>
</feature>
<dbReference type="Pfam" id="PF02517">
    <property type="entry name" value="Rce1-like"/>
    <property type="match status" value="1"/>
</dbReference>
<protein>
    <recommendedName>
        <fullName evidence="2">CAAX prenyl protease 2/Lysostaphin resistance protein A-like domain-containing protein</fullName>
    </recommendedName>
</protein>
<feature type="transmembrane region" description="Helical" evidence="1">
    <location>
        <begin position="20"/>
        <end position="42"/>
    </location>
</feature>
<name>A0A1G7NBQ6_9PROT</name>
<gene>
    <name evidence="3" type="ORF">SAMN05216241_102106</name>
</gene>
<dbReference type="InterPro" id="IPR003675">
    <property type="entry name" value="Rce1/LyrA-like_dom"/>
</dbReference>
<dbReference type="Proteomes" id="UP000199415">
    <property type="component" value="Unassembled WGS sequence"/>
</dbReference>
<evidence type="ECO:0000313" key="4">
    <source>
        <dbReference type="Proteomes" id="UP000199415"/>
    </source>
</evidence>
<keyword evidence="1" id="KW-0812">Transmembrane</keyword>
<evidence type="ECO:0000313" key="3">
    <source>
        <dbReference type="EMBL" id="SDF71535.1"/>
    </source>
</evidence>
<dbReference type="AlphaFoldDB" id="A0A1G7NBQ6"/>
<evidence type="ECO:0000259" key="2">
    <source>
        <dbReference type="Pfam" id="PF02517"/>
    </source>
</evidence>
<evidence type="ECO:0000256" key="1">
    <source>
        <dbReference type="SAM" id="Phobius"/>
    </source>
</evidence>
<dbReference type="RefSeq" id="WP_090018754.1">
    <property type="nucleotide sequence ID" value="NZ_FNCE01000002.1"/>
</dbReference>
<dbReference type="GO" id="GO:0080120">
    <property type="term" value="P:CAAX-box protein maturation"/>
    <property type="evidence" value="ECO:0007669"/>
    <property type="project" value="UniProtKB-ARBA"/>
</dbReference>
<dbReference type="GO" id="GO:0004175">
    <property type="term" value="F:endopeptidase activity"/>
    <property type="evidence" value="ECO:0007669"/>
    <property type="project" value="UniProtKB-ARBA"/>
</dbReference>
<dbReference type="EMBL" id="FNCE01000002">
    <property type="protein sequence ID" value="SDF71535.1"/>
    <property type="molecule type" value="Genomic_DNA"/>
</dbReference>
<feature type="transmembrane region" description="Helical" evidence="1">
    <location>
        <begin position="98"/>
        <end position="116"/>
    </location>
</feature>
<dbReference type="PANTHER" id="PTHR36435:SF1">
    <property type="entry name" value="CAAX AMINO TERMINAL PROTEASE FAMILY PROTEIN"/>
    <property type="match status" value="1"/>
</dbReference>
<sequence>MAQSDAPMPARLPVRGSDLLLILILTLGGARVLLPLLAGALLPGGTAGGAGFGGIMAILAIQLGFMAAVAYAVVVHLRGTSWQQLGFVPLTPGWAGRSFVITLASLPVLVLVGWAQREFAGDGFRNPQLDVILPDSFSTAAFLATLVITAVVAPLVEETIFRGVLYRWLRERLGVPLGMGVSAGAFALLHGIPALIPGIFVLGLILAWVYERANSIWAPIIVHGTYNGLVTLTLYLALMQGVKPAAG</sequence>
<dbReference type="OrthoDB" id="9782250at2"/>
<keyword evidence="4" id="KW-1185">Reference proteome</keyword>
<proteinExistence type="predicted"/>
<feature type="transmembrane region" description="Helical" evidence="1">
    <location>
        <begin position="136"/>
        <end position="156"/>
    </location>
</feature>
<reference evidence="3 4" key="1">
    <citation type="submission" date="2016-10" db="EMBL/GenBank/DDBJ databases">
        <authorList>
            <person name="de Groot N.N."/>
        </authorList>
    </citation>
    <scope>NUCLEOTIDE SEQUENCE [LARGE SCALE GENOMIC DNA]</scope>
    <source>
        <strain evidence="3 4">DSM 25584</strain>
    </source>
</reference>
<organism evidence="3 4">
    <name type="scientific">Limimonas halophila</name>
    <dbReference type="NCBI Taxonomy" id="1082479"/>
    <lineage>
        <taxon>Bacteria</taxon>
        <taxon>Pseudomonadati</taxon>
        <taxon>Pseudomonadota</taxon>
        <taxon>Alphaproteobacteria</taxon>
        <taxon>Rhodospirillales</taxon>
        <taxon>Rhodovibrionaceae</taxon>
        <taxon>Limimonas</taxon>
    </lineage>
</organism>
<keyword evidence="1" id="KW-0472">Membrane</keyword>
<feature type="transmembrane region" description="Helical" evidence="1">
    <location>
        <begin position="54"/>
        <end position="77"/>
    </location>
</feature>